<dbReference type="InterPro" id="IPR001680">
    <property type="entry name" value="WD40_rpt"/>
</dbReference>
<feature type="repeat" description="WD" evidence="1">
    <location>
        <begin position="214"/>
        <end position="248"/>
    </location>
</feature>
<feature type="coiled-coil region" evidence="2">
    <location>
        <begin position="102"/>
        <end position="143"/>
    </location>
</feature>
<dbReference type="GO" id="GO:0016226">
    <property type="term" value="P:iron-sulfur cluster assembly"/>
    <property type="evidence" value="ECO:0007669"/>
    <property type="project" value="TreeGrafter"/>
</dbReference>
<gene>
    <name evidence="3" type="ORF">PSON_ATCC_30995.1.T0250397</name>
</gene>
<dbReference type="PROSITE" id="PS50294">
    <property type="entry name" value="WD_REPEATS_REGION"/>
    <property type="match status" value="2"/>
</dbReference>
<protein>
    <recommendedName>
        <fullName evidence="5">WD40-repeat-containing domain</fullName>
    </recommendedName>
</protein>
<dbReference type="Proteomes" id="UP000692954">
    <property type="component" value="Unassembled WGS sequence"/>
</dbReference>
<evidence type="ECO:0000313" key="4">
    <source>
        <dbReference type="Proteomes" id="UP000692954"/>
    </source>
</evidence>
<keyword evidence="4" id="KW-1185">Reference proteome</keyword>
<accession>A0A8S1LVP5</accession>
<evidence type="ECO:0000256" key="1">
    <source>
        <dbReference type="PROSITE-ProRule" id="PRU00221"/>
    </source>
</evidence>
<name>A0A8S1LVP5_9CILI</name>
<dbReference type="PROSITE" id="PS50082">
    <property type="entry name" value="WD_REPEATS_2"/>
    <property type="match status" value="2"/>
</dbReference>
<dbReference type="EMBL" id="CAJJDN010000025">
    <property type="protein sequence ID" value="CAD8069663.1"/>
    <property type="molecule type" value="Genomic_DNA"/>
</dbReference>
<keyword evidence="1" id="KW-0853">WD repeat</keyword>
<dbReference type="SMART" id="SM00320">
    <property type="entry name" value="WD40"/>
    <property type="match status" value="4"/>
</dbReference>
<evidence type="ECO:0008006" key="5">
    <source>
        <dbReference type="Google" id="ProtNLM"/>
    </source>
</evidence>
<feature type="repeat" description="WD" evidence="1">
    <location>
        <begin position="259"/>
        <end position="291"/>
    </location>
</feature>
<dbReference type="PANTHER" id="PTHR19920:SF0">
    <property type="entry name" value="CYTOSOLIC IRON-SULFUR PROTEIN ASSEMBLY PROTEIN CIAO1-RELATED"/>
    <property type="match status" value="1"/>
</dbReference>
<dbReference type="Pfam" id="PF00400">
    <property type="entry name" value="WD40"/>
    <property type="match status" value="3"/>
</dbReference>
<keyword evidence="2" id="KW-0175">Coiled coil</keyword>
<dbReference type="PANTHER" id="PTHR19920">
    <property type="entry name" value="WD40 PROTEIN CIAO1"/>
    <property type="match status" value="1"/>
</dbReference>
<evidence type="ECO:0000313" key="3">
    <source>
        <dbReference type="EMBL" id="CAD8069663.1"/>
    </source>
</evidence>
<evidence type="ECO:0000256" key="2">
    <source>
        <dbReference type="SAM" id="Coils"/>
    </source>
</evidence>
<dbReference type="AlphaFoldDB" id="A0A8S1LVP5"/>
<reference evidence="3" key="1">
    <citation type="submission" date="2021-01" db="EMBL/GenBank/DDBJ databases">
        <authorList>
            <consortium name="Genoscope - CEA"/>
            <person name="William W."/>
        </authorList>
    </citation>
    <scope>NUCLEOTIDE SEQUENCE</scope>
</reference>
<organism evidence="3 4">
    <name type="scientific">Paramecium sonneborni</name>
    <dbReference type="NCBI Taxonomy" id="65129"/>
    <lineage>
        <taxon>Eukaryota</taxon>
        <taxon>Sar</taxon>
        <taxon>Alveolata</taxon>
        <taxon>Ciliophora</taxon>
        <taxon>Intramacronucleata</taxon>
        <taxon>Oligohymenophorea</taxon>
        <taxon>Peniculida</taxon>
        <taxon>Parameciidae</taxon>
        <taxon>Paramecium</taxon>
    </lineage>
</organism>
<dbReference type="GO" id="GO:0097361">
    <property type="term" value="C:cytosolic [4Fe-4S] assembly targeting complex"/>
    <property type="evidence" value="ECO:0007669"/>
    <property type="project" value="TreeGrafter"/>
</dbReference>
<dbReference type="OrthoDB" id="406844at2759"/>
<comment type="caution">
    <text evidence="3">The sequence shown here is derived from an EMBL/GenBank/DDBJ whole genome shotgun (WGS) entry which is preliminary data.</text>
</comment>
<sequence>MLSVQVAQNVIEQKIQAIETCQKDIQQEIEVSYKGINDFIDKLFTSSDQHIVLTPQSTFNIKFKTLEIPSNLKIQENELIQEIRPIVKAIVQSEVQKKEVLLNQIYSQIELVQEKSNSYEEKLREYESIIQIKEEEIQQIQMRQQQQQIIAQGQFKQNLNSFQFSFMEAISIKQDNWCCAITINEDNSIVIAGCDNQIKVYELKSGKLNQIQILSEHSKRVFTLNFMKQSNHFVSGSEDNTIIIWQMNQNNLWTCQQILNGHSSYICCLLVNNNEDLIISGSQDKSIKFWDKQKGWLCKQIIYDHTNWVFSLSLNEQQDLLISCSEDSKILIIEQSQKDKKWKVVQKIKVDQFGYRLCFIDNYQFVFQPRANDQLHIYEINDNKQFVKAKQIQVQTRSNCCYCLFPQQYIKLKGILVNKNGDKINFIRKKLSGEFIVEQYIELGNCHLYGSLSDDGEYLITWDYSSKEIQIRKCNEK</sequence>
<proteinExistence type="predicted"/>